<proteinExistence type="predicted"/>
<organism evidence="1 2">
    <name type="scientific">Cereibacter sphaeroides</name>
    <name type="common">Rhodobacter sphaeroides</name>
    <dbReference type="NCBI Taxonomy" id="1063"/>
    <lineage>
        <taxon>Bacteria</taxon>
        <taxon>Pseudomonadati</taxon>
        <taxon>Pseudomonadota</taxon>
        <taxon>Alphaproteobacteria</taxon>
        <taxon>Rhodobacterales</taxon>
        <taxon>Paracoccaceae</taxon>
        <taxon>Cereibacter</taxon>
    </lineage>
</organism>
<dbReference type="EMBL" id="QFQS01000001">
    <property type="protein sequence ID" value="PZR00993.1"/>
    <property type="molecule type" value="Genomic_DNA"/>
</dbReference>
<sequence length="113" mass="12881">MARWSLRWGNPNTSPPGGIRVKAAMLVQRGEPCPPEITELKVPGDGWALSWELVTQRPIKRWSRQARSRVRIRNLRIRLEKKFPLFAEAFIADELAARPDYFAAADVSERIAA</sequence>
<name>A0A2W5SJP3_CERSP</name>
<gene>
    <name evidence="1" type="ORF">DI533_04620</name>
</gene>
<dbReference type="Proteomes" id="UP000248975">
    <property type="component" value="Unassembled WGS sequence"/>
</dbReference>
<reference evidence="1 2" key="1">
    <citation type="submission" date="2017-08" db="EMBL/GenBank/DDBJ databases">
        <title>Infants hospitalized years apart are colonized by the same room-sourced microbial strains.</title>
        <authorList>
            <person name="Brooks B."/>
            <person name="Olm M.R."/>
            <person name="Firek B.A."/>
            <person name="Baker R."/>
            <person name="Thomas B.C."/>
            <person name="Morowitz M.J."/>
            <person name="Banfield J.F."/>
        </authorList>
    </citation>
    <scope>NUCLEOTIDE SEQUENCE [LARGE SCALE GENOMIC DNA]</scope>
    <source>
        <strain evidence="1">S2_003_000_R2_11</strain>
    </source>
</reference>
<comment type="caution">
    <text evidence="1">The sequence shown here is derived from an EMBL/GenBank/DDBJ whole genome shotgun (WGS) entry which is preliminary data.</text>
</comment>
<evidence type="ECO:0000313" key="1">
    <source>
        <dbReference type="EMBL" id="PZR00993.1"/>
    </source>
</evidence>
<dbReference type="AlphaFoldDB" id="A0A2W5SJP3"/>
<protein>
    <submittedName>
        <fullName evidence="1">Uncharacterized protein</fullName>
    </submittedName>
</protein>
<accession>A0A2W5SJP3</accession>
<evidence type="ECO:0000313" key="2">
    <source>
        <dbReference type="Proteomes" id="UP000248975"/>
    </source>
</evidence>